<keyword evidence="2" id="KW-0472">Membrane</keyword>
<feature type="non-terminal residue" evidence="3">
    <location>
        <position position="1"/>
    </location>
</feature>
<feature type="transmembrane region" description="Helical" evidence="2">
    <location>
        <begin position="126"/>
        <end position="147"/>
    </location>
</feature>
<proteinExistence type="predicted"/>
<dbReference type="OrthoDB" id="2283394at2759"/>
<evidence type="ECO:0000313" key="4">
    <source>
        <dbReference type="Proteomes" id="UP000603453"/>
    </source>
</evidence>
<keyword evidence="4" id="KW-1185">Reference proteome</keyword>
<dbReference type="EMBL" id="JAEPRD010000081">
    <property type="protein sequence ID" value="KAG2200604.1"/>
    <property type="molecule type" value="Genomic_DNA"/>
</dbReference>
<dbReference type="AlphaFoldDB" id="A0A8H7V418"/>
<evidence type="ECO:0000256" key="2">
    <source>
        <dbReference type="SAM" id="Phobius"/>
    </source>
</evidence>
<dbReference type="Proteomes" id="UP000603453">
    <property type="component" value="Unassembled WGS sequence"/>
</dbReference>
<gene>
    <name evidence="3" type="ORF">INT47_007348</name>
</gene>
<keyword evidence="2" id="KW-0812">Transmembrane</keyword>
<feature type="compositionally biased region" description="Polar residues" evidence="1">
    <location>
        <begin position="256"/>
        <end position="281"/>
    </location>
</feature>
<sequence>LTKNFDPRAVAYILFYVVMFMRLIILELDRYSRWIKVIGVLLITLRFSDWPYELAFHSIQERLMDQAPQSGSQCWAEWGTGVIILNFVGDALANLFLSGMFVRRLFIHIHESKSLMTHQNKVIERIAMKSLVCLAFTFVVNLAMNLLKVTMFLDDHSDAFTVYFEIIESTLLVEALRNDGSHGTVHSNSFCESCHKEISQQTSRTPNDDEQYHSQMLVRSFHSDRKRYNEDDDHALHTVSSLEPVMFLEKHRNGSLSNSLRFSKGPSSSILQNRNTANTPAESPLPSPIGHTFLNDAYPMIGPTERS</sequence>
<feature type="transmembrane region" description="Helical" evidence="2">
    <location>
        <begin position="83"/>
        <end position="106"/>
    </location>
</feature>
<feature type="transmembrane region" description="Helical" evidence="2">
    <location>
        <begin position="9"/>
        <end position="26"/>
    </location>
</feature>
<comment type="caution">
    <text evidence="3">The sequence shown here is derived from an EMBL/GenBank/DDBJ whole genome shotgun (WGS) entry which is preliminary data.</text>
</comment>
<evidence type="ECO:0000313" key="3">
    <source>
        <dbReference type="EMBL" id="KAG2200604.1"/>
    </source>
</evidence>
<name>A0A8H7V418_9FUNG</name>
<keyword evidence="2" id="KW-1133">Transmembrane helix</keyword>
<organism evidence="3 4">
    <name type="scientific">Mucor saturninus</name>
    <dbReference type="NCBI Taxonomy" id="64648"/>
    <lineage>
        <taxon>Eukaryota</taxon>
        <taxon>Fungi</taxon>
        <taxon>Fungi incertae sedis</taxon>
        <taxon>Mucoromycota</taxon>
        <taxon>Mucoromycotina</taxon>
        <taxon>Mucoromycetes</taxon>
        <taxon>Mucorales</taxon>
        <taxon>Mucorineae</taxon>
        <taxon>Mucoraceae</taxon>
        <taxon>Mucor</taxon>
    </lineage>
</organism>
<reference evidence="3" key="1">
    <citation type="submission" date="2020-12" db="EMBL/GenBank/DDBJ databases">
        <title>Metabolic potential, ecology and presence of endohyphal bacteria is reflected in genomic diversity of Mucoromycotina.</title>
        <authorList>
            <person name="Muszewska A."/>
            <person name="Okrasinska A."/>
            <person name="Steczkiewicz K."/>
            <person name="Drgas O."/>
            <person name="Orlowska M."/>
            <person name="Perlinska-Lenart U."/>
            <person name="Aleksandrzak-Piekarczyk T."/>
            <person name="Szatraj K."/>
            <person name="Zielenkiewicz U."/>
            <person name="Pilsyk S."/>
            <person name="Malc E."/>
            <person name="Mieczkowski P."/>
            <person name="Kruszewska J.S."/>
            <person name="Biernat P."/>
            <person name="Pawlowska J."/>
        </authorList>
    </citation>
    <scope>NUCLEOTIDE SEQUENCE</scope>
    <source>
        <strain evidence="3">WA0000017839</strain>
    </source>
</reference>
<evidence type="ECO:0000256" key="1">
    <source>
        <dbReference type="SAM" id="MobiDB-lite"/>
    </source>
</evidence>
<accession>A0A8H7V418</accession>
<protein>
    <submittedName>
        <fullName evidence="3">Uncharacterized protein</fullName>
    </submittedName>
</protein>
<feature type="region of interest" description="Disordered" evidence="1">
    <location>
        <begin position="256"/>
        <end position="291"/>
    </location>
</feature>